<dbReference type="InterPro" id="IPR046484">
    <property type="entry name" value="DUF6577"/>
</dbReference>
<name>A0A8X8IG79_9BACT</name>
<evidence type="ECO:0000313" key="2">
    <source>
        <dbReference type="Proteomes" id="UP000198711"/>
    </source>
</evidence>
<dbReference type="AlphaFoldDB" id="A0A8X8IG79"/>
<dbReference type="Pfam" id="PF20217">
    <property type="entry name" value="DUF6577"/>
    <property type="match status" value="1"/>
</dbReference>
<reference evidence="1 2" key="1">
    <citation type="submission" date="2016-10" db="EMBL/GenBank/DDBJ databases">
        <authorList>
            <person name="Varghese N."/>
            <person name="Submissions S."/>
        </authorList>
    </citation>
    <scope>NUCLEOTIDE SEQUENCE [LARGE SCALE GENOMIC DNA]</scope>
    <source>
        <strain evidence="1 2">DSM 25353</strain>
    </source>
</reference>
<sequence>MTLNSANTVSTDFLTEQIKQQFTGRHSVTRKELFDFYRSFEPDLKEATFGWRIYALKEKNLLKSVQRGVYTLLVKPQFHPALETRLKELGAKISKQFPSARTCVWSTRWLNEWTIHQPGRFLILAEAETSAIESVFYFLKDSHYKNVFLNPDEDLLERYVYEQTETIIVKTLVSKAPLEKERNISVPSAEKILVDLFVDKKLFAPFQGDELVNIFNNIHKGYALNITKLLAYARRRNKEKELRDFITKNTKLNELIHE</sequence>
<comment type="caution">
    <text evidence="1">The sequence shown here is derived from an EMBL/GenBank/DDBJ whole genome shotgun (WGS) entry which is preliminary data.</text>
</comment>
<gene>
    <name evidence="1" type="ORF">SAMN05444410_1266</name>
</gene>
<protein>
    <submittedName>
        <fullName evidence="1">Uncharacterized protein</fullName>
    </submittedName>
</protein>
<dbReference type="Proteomes" id="UP000198711">
    <property type="component" value="Unassembled WGS sequence"/>
</dbReference>
<accession>A0A8X8IG79</accession>
<dbReference type="EMBL" id="FNNO01000026">
    <property type="protein sequence ID" value="SDX68649.1"/>
    <property type="molecule type" value="Genomic_DNA"/>
</dbReference>
<organism evidence="1 2">
    <name type="scientific">Hydrobacter penzbergensis</name>
    <dbReference type="NCBI Taxonomy" id="1235997"/>
    <lineage>
        <taxon>Bacteria</taxon>
        <taxon>Pseudomonadati</taxon>
        <taxon>Bacteroidota</taxon>
        <taxon>Chitinophagia</taxon>
        <taxon>Chitinophagales</taxon>
        <taxon>Chitinophagaceae</taxon>
        <taxon>Hydrobacter</taxon>
    </lineage>
</organism>
<evidence type="ECO:0000313" key="1">
    <source>
        <dbReference type="EMBL" id="SDX68649.1"/>
    </source>
</evidence>
<keyword evidence="2" id="KW-1185">Reference proteome</keyword>
<proteinExistence type="predicted"/>